<comment type="subcellular location">
    <subcellularLocation>
        <location evidence="7">Cell membrane</location>
        <topology evidence="7">Multi-pass membrane protein</topology>
    </subcellularLocation>
    <subcellularLocation>
        <location evidence="1">Membrane</location>
        <topology evidence="1">Multi-pass membrane protein</topology>
    </subcellularLocation>
</comment>
<reference evidence="8 9" key="1">
    <citation type="journal article" date="2023" name="Insect Mol. Biol.">
        <title>Genome sequencing provides insights into the evolution of gene families encoding plant cell wall-degrading enzymes in longhorned beetles.</title>
        <authorList>
            <person name="Shin N.R."/>
            <person name="Okamura Y."/>
            <person name="Kirsch R."/>
            <person name="Pauchet Y."/>
        </authorList>
    </citation>
    <scope>NUCLEOTIDE SEQUENCE [LARGE SCALE GENOMIC DNA]</scope>
    <source>
        <strain evidence="8">EAD_L_NR</strain>
    </source>
</reference>
<feature type="transmembrane region" description="Helical" evidence="7">
    <location>
        <begin position="676"/>
        <end position="694"/>
    </location>
</feature>
<dbReference type="GO" id="GO:0022857">
    <property type="term" value="F:transmembrane transporter activity"/>
    <property type="evidence" value="ECO:0007669"/>
    <property type="project" value="UniProtKB-UniRule"/>
</dbReference>
<evidence type="ECO:0000256" key="7">
    <source>
        <dbReference type="RuleBase" id="RU368066"/>
    </source>
</evidence>
<evidence type="ECO:0000256" key="3">
    <source>
        <dbReference type="ARBA" id="ARBA00022692"/>
    </source>
</evidence>
<proteinExistence type="inferred from homology"/>
<feature type="transmembrane region" description="Helical" evidence="7">
    <location>
        <begin position="346"/>
        <end position="368"/>
    </location>
</feature>
<comment type="function">
    <text evidence="7">Choline transporter.</text>
</comment>
<keyword evidence="4 7" id="KW-1133">Transmembrane helix</keyword>
<keyword evidence="3 7" id="KW-0812">Transmembrane</keyword>
<dbReference type="Pfam" id="PF04515">
    <property type="entry name" value="Choline_transpo"/>
    <property type="match status" value="1"/>
</dbReference>
<evidence type="ECO:0000256" key="1">
    <source>
        <dbReference type="ARBA" id="ARBA00004141"/>
    </source>
</evidence>
<dbReference type="AlphaFoldDB" id="A0AAV8W5P1"/>
<feature type="transmembrane region" description="Helical" evidence="7">
    <location>
        <begin position="389"/>
        <end position="417"/>
    </location>
</feature>
<dbReference type="Proteomes" id="UP001159042">
    <property type="component" value="Unassembled WGS sequence"/>
</dbReference>
<evidence type="ECO:0000256" key="5">
    <source>
        <dbReference type="ARBA" id="ARBA00023136"/>
    </source>
</evidence>
<accession>A0AAV8W5P1</accession>
<feature type="transmembrane region" description="Helical" evidence="7">
    <location>
        <begin position="635"/>
        <end position="656"/>
    </location>
</feature>
<feature type="transmembrane region" description="Helical" evidence="7">
    <location>
        <begin position="299"/>
        <end position="322"/>
    </location>
</feature>
<keyword evidence="6" id="KW-0325">Glycoprotein</keyword>
<protein>
    <recommendedName>
        <fullName evidence="7">Choline transporter-like protein</fullName>
    </recommendedName>
</protein>
<evidence type="ECO:0000256" key="4">
    <source>
        <dbReference type="ARBA" id="ARBA00022989"/>
    </source>
</evidence>
<dbReference type="GO" id="GO:0005886">
    <property type="term" value="C:plasma membrane"/>
    <property type="evidence" value="ECO:0007669"/>
    <property type="project" value="UniProtKB-SubCell"/>
</dbReference>
<gene>
    <name evidence="8" type="ORF">NQ315_003059</name>
</gene>
<organism evidence="8 9">
    <name type="scientific">Exocentrus adspersus</name>
    <dbReference type="NCBI Taxonomy" id="1586481"/>
    <lineage>
        <taxon>Eukaryota</taxon>
        <taxon>Metazoa</taxon>
        <taxon>Ecdysozoa</taxon>
        <taxon>Arthropoda</taxon>
        <taxon>Hexapoda</taxon>
        <taxon>Insecta</taxon>
        <taxon>Pterygota</taxon>
        <taxon>Neoptera</taxon>
        <taxon>Endopterygota</taxon>
        <taxon>Coleoptera</taxon>
        <taxon>Polyphaga</taxon>
        <taxon>Cucujiformia</taxon>
        <taxon>Chrysomeloidea</taxon>
        <taxon>Cerambycidae</taxon>
        <taxon>Lamiinae</taxon>
        <taxon>Acanthocinini</taxon>
        <taxon>Exocentrus</taxon>
    </lineage>
</organism>
<dbReference type="InterPro" id="IPR007603">
    <property type="entry name" value="Choline_transptr-like"/>
</dbReference>
<keyword evidence="9" id="KW-1185">Reference proteome</keyword>
<evidence type="ECO:0000256" key="2">
    <source>
        <dbReference type="ARBA" id="ARBA00007168"/>
    </source>
</evidence>
<feature type="transmembrane region" description="Helical" evidence="7">
    <location>
        <begin position="489"/>
        <end position="514"/>
    </location>
</feature>
<feature type="transmembrane region" description="Helical" evidence="7">
    <location>
        <begin position="270"/>
        <end position="290"/>
    </location>
</feature>
<comment type="similarity">
    <text evidence="2 7">Belongs to the CTL (choline transporter-like) family.</text>
</comment>
<feature type="transmembrane region" description="Helical" evidence="7">
    <location>
        <begin position="31"/>
        <end position="53"/>
    </location>
</feature>
<evidence type="ECO:0000256" key="6">
    <source>
        <dbReference type="ARBA" id="ARBA00023180"/>
    </source>
</evidence>
<comment type="caution">
    <text evidence="8">The sequence shown here is derived from an EMBL/GenBank/DDBJ whole genome shotgun (WGS) entry which is preliminary data.</text>
</comment>
<evidence type="ECO:0000313" key="9">
    <source>
        <dbReference type="Proteomes" id="UP001159042"/>
    </source>
</evidence>
<dbReference type="EMBL" id="JANEYG010000010">
    <property type="protein sequence ID" value="KAJ8921441.1"/>
    <property type="molecule type" value="Genomic_DNA"/>
</dbReference>
<sequence length="725" mass="82491">MRSKPSQDFGEPLPYDPDFNGPLKRRSCTDVICLLLFLVFVACWVGIGAYAYINGDPATLLVPKDSSGSRCGVDSHVQDKKYLFFFDLTKCLDPTVPFVGCKTTQVCVSQCPTTAYFRGTINDTYTGNDEYCNMYADNPLSDCPSWYLKSTSFLNRCLYNVADRKKLKNIGLAGVKGDEISVMKELLNPLHMWISMGVQNGLSYFTEKENIHERCIPNLNDITDEVIQQIEKAGISTTIENIKTSISNIKVLAEAEEIGQNIVEDIMHCWWWILIGVVAVMFVCIIYIIMMRWITAPMVWLSIIGAVAALTFCVYFSTIRYIHYRDLYNAEVYEEVRSGLKTKRDLWLAGLVIVSVSLGVILLILIFIRSRIALTIALMKEGSRAISSVTAALFFPVVPWILQVAVIAYGISVALFLTSTGEPIYKTRYISSHCEELVGYKDNIDCDPDVFKEVLKNAPTDCRNITCKFIRMENDVFYPYLQAINVFGFFWLVFFASAFAQMVLASVFAQWYWTFHKRSLPFFALTEAVCRTIRYHLGTIAFGSLIIATCRIIRVLLEYIDHKLKKYDNDLVKAILCCCKCFFWCLEKFLKFINKNAYIMCAIHGKNFCASAKDAFLLLMRNILRVFVLNKVSDFVFFLSKLLLTVGVGAVAYLFFVTDITPVDNTALNYGEVPVVILMICTYLISTVFFNVYVEDCERNDGSAEKPYFMSKNLMRIFGKKNKRS</sequence>
<evidence type="ECO:0000313" key="8">
    <source>
        <dbReference type="EMBL" id="KAJ8921441.1"/>
    </source>
</evidence>
<dbReference type="PANTHER" id="PTHR12385">
    <property type="entry name" value="CHOLINE TRANSPORTER-LIKE (SLC FAMILY 44)"/>
    <property type="match status" value="1"/>
</dbReference>
<name>A0AAV8W5P1_9CUCU</name>
<keyword evidence="5 7" id="KW-0472">Membrane</keyword>
<dbReference type="PANTHER" id="PTHR12385:SF14">
    <property type="entry name" value="CHOLINE TRANSPORTER-LIKE 2"/>
    <property type="match status" value="1"/>
</dbReference>